<dbReference type="GO" id="GO:0005576">
    <property type="term" value="C:extracellular region"/>
    <property type="evidence" value="ECO:0007669"/>
    <property type="project" value="UniProtKB-SubCell"/>
</dbReference>
<evidence type="ECO:0000313" key="5">
    <source>
        <dbReference type="EMBL" id="GBC04611.1"/>
    </source>
</evidence>
<dbReference type="Pfam" id="PF20147">
    <property type="entry name" value="Crinkler"/>
    <property type="match status" value="1"/>
</dbReference>
<reference evidence="6" key="2">
    <citation type="submission" date="2019-10" db="EMBL/GenBank/DDBJ databases">
        <title>Conservation and host-specific expression of non-tandemly repeated heterogenous ribosome RNA gene in arbuscular mycorrhizal fungi.</title>
        <authorList>
            <person name="Maeda T."/>
            <person name="Kobayashi Y."/>
            <person name="Nakagawa T."/>
            <person name="Ezawa T."/>
            <person name="Yamaguchi K."/>
            <person name="Bino T."/>
            <person name="Nishimoto Y."/>
            <person name="Shigenobu S."/>
            <person name="Kawaguchi M."/>
        </authorList>
    </citation>
    <scope>NUCLEOTIDE SEQUENCE</scope>
    <source>
        <strain evidence="6">HR1</strain>
    </source>
</reference>
<gene>
    <name evidence="6" type="ORF">RCL2_000128400</name>
    <name evidence="5" type="ORF">RclHR1_05780002</name>
</gene>
<evidence type="ECO:0000313" key="6">
    <source>
        <dbReference type="EMBL" id="GES73769.1"/>
    </source>
</evidence>
<keyword evidence="7" id="KW-1185">Reference proteome</keyword>
<evidence type="ECO:0000256" key="3">
    <source>
        <dbReference type="ARBA" id="ARBA00022525"/>
    </source>
</evidence>
<reference evidence="5 7" key="1">
    <citation type="submission" date="2017-11" db="EMBL/GenBank/DDBJ databases">
        <title>The genome of Rhizophagus clarus HR1 reveals common genetic basis of auxotrophy among arbuscular mycorrhizal fungi.</title>
        <authorList>
            <person name="Kobayashi Y."/>
        </authorList>
    </citation>
    <scope>NUCLEOTIDE SEQUENCE [LARGE SCALE GENOMIC DNA]</scope>
    <source>
        <strain evidence="5 7">HR1</strain>
    </source>
</reference>
<protein>
    <submittedName>
        <fullName evidence="6">Crinkler (CRN) family protein</fullName>
    </submittedName>
</protein>
<dbReference type="Proteomes" id="UP000247702">
    <property type="component" value="Unassembled WGS sequence"/>
</dbReference>
<dbReference type="Proteomes" id="UP000615446">
    <property type="component" value="Unassembled WGS sequence"/>
</dbReference>
<evidence type="ECO:0000313" key="7">
    <source>
        <dbReference type="Proteomes" id="UP000247702"/>
    </source>
</evidence>
<proteinExistence type="predicted"/>
<evidence type="ECO:0000256" key="1">
    <source>
        <dbReference type="ARBA" id="ARBA00004340"/>
    </source>
</evidence>
<name>A0A2Z6RQP3_9GLOM</name>
<accession>A0A2Z6RQP3</accession>
<dbReference type="GO" id="GO:0043657">
    <property type="term" value="C:host cell"/>
    <property type="evidence" value="ECO:0007669"/>
    <property type="project" value="UniProtKB-SubCell"/>
</dbReference>
<dbReference type="InterPro" id="IPR045379">
    <property type="entry name" value="Crinkler_N"/>
</dbReference>
<comment type="caution">
    <text evidence="5">The sequence shown here is derived from an EMBL/GenBank/DDBJ whole genome shotgun (WGS) entry which is preliminary data.</text>
</comment>
<keyword evidence="3" id="KW-0964">Secreted</keyword>
<sequence length="225" mass="25956">MHFLLIMIQARPFGHLKDAIKEKKSVALSKTDANALKLWKVNVPESEKYEIKEGIDIKDKFRGEILFSDFNIIGDHFKEQPPSRHIHIIIELSLSATTDVDGTMLSTTEEGGVSSYEGIVLNSPDICRRDQTIHKLVEKIKKEHFLLVRSPPMFEKTSLGQLLEQHLANDPNIRVIRISLIWMGNPSGFWTLEKGFQRLMSITWKKFQEECFHIKTIFIVDEVQI</sequence>
<dbReference type="OrthoDB" id="2442959at2759"/>
<evidence type="ECO:0000259" key="4">
    <source>
        <dbReference type="Pfam" id="PF20147"/>
    </source>
</evidence>
<dbReference type="EMBL" id="BEXD01003957">
    <property type="protein sequence ID" value="GBC04611.1"/>
    <property type="molecule type" value="Genomic_DNA"/>
</dbReference>
<dbReference type="AlphaFoldDB" id="A0A2Z6RQP3"/>
<dbReference type="STRING" id="94130.A0A2Z6RQP3"/>
<dbReference type="EMBL" id="BLAL01000011">
    <property type="protein sequence ID" value="GES73769.1"/>
    <property type="molecule type" value="Genomic_DNA"/>
</dbReference>
<comment type="subcellular location">
    <subcellularLocation>
        <location evidence="1">Host cell</location>
    </subcellularLocation>
    <subcellularLocation>
        <location evidence="2">Secreted</location>
    </subcellularLocation>
</comment>
<evidence type="ECO:0000256" key="2">
    <source>
        <dbReference type="ARBA" id="ARBA00004613"/>
    </source>
</evidence>
<feature type="domain" description="Crinkler effector protein N-terminal" evidence="4">
    <location>
        <begin position="13"/>
        <end position="91"/>
    </location>
</feature>
<organism evidence="5 7">
    <name type="scientific">Rhizophagus clarus</name>
    <dbReference type="NCBI Taxonomy" id="94130"/>
    <lineage>
        <taxon>Eukaryota</taxon>
        <taxon>Fungi</taxon>
        <taxon>Fungi incertae sedis</taxon>
        <taxon>Mucoromycota</taxon>
        <taxon>Glomeromycotina</taxon>
        <taxon>Glomeromycetes</taxon>
        <taxon>Glomerales</taxon>
        <taxon>Glomeraceae</taxon>
        <taxon>Rhizophagus</taxon>
    </lineage>
</organism>